<dbReference type="RefSeq" id="WP_140648389.1">
    <property type="nucleotide sequence ID" value="NZ_RCZB01000002.1"/>
</dbReference>
<reference evidence="3 4" key="1">
    <citation type="journal article" date="2019" name="Environ. Microbiol.">
        <title>Species interactions and distinct microbial communities in high Arctic permafrost affected cryosols are associated with the CH4 and CO2 gas fluxes.</title>
        <authorList>
            <person name="Altshuler I."/>
            <person name="Hamel J."/>
            <person name="Turney S."/>
            <person name="Magnuson E."/>
            <person name="Levesque R."/>
            <person name="Greer C."/>
            <person name="Whyte L.G."/>
        </authorList>
    </citation>
    <scope>NUCLEOTIDE SEQUENCE [LARGE SCALE GENOMIC DNA]</scope>
    <source>
        <strain evidence="3 4">S13Y</strain>
    </source>
</reference>
<feature type="signal peptide" evidence="2">
    <location>
        <begin position="1"/>
        <end position="23"/>
    </location>
</feature>
<dbReference type="Proteomes" id="UP000319486">
    <property type="component" value="Unassembled WGS sequence"/>
</dbReference>
<comment type="caution">
    <text evidence="3">The sequence shown here is derived from an EMBL/GenBank/DDBJ whole genome shotgun (WGS) entry which is preliminary data.</text>
</comment>
<sequence length="219" mass="24030">MKRFTLTVASVGLALIAAGSVHARQDDIDISRLNSSLDQLANDPGLGSYAQAEQARARDAINRLAQAGSRERAHDLYLAERRVDLAKAAAQLQDAQLKLTQLDREHDQILLDNSRRDAEMARRELERQRLQYQLAQEETARLQQQGQEYSQAADQARAEAEQAKKLAAAQSKVAKAARREATLAAQAAKAMRSQMQDGNPAETAPVAPKNPAKKHPGHP</sequence>
<protein>
    <submittedName>
        <fullName evidence="3">Uncharacterized protein</fullName>
    </submittedName>
</protein>
<gene>
    <name evidence="3" type="ORF">EAH88_01095</name>
</gene>
<dbReference type="AlphaFoldDB" id="A0A502FGS7"/>
<evidence type="ECO:0000256" key="2">
    <source>
        <dbReference type="SAM" id="SignalP"/>
    </source>
</evidence>
<proteinExistence type="predicted"/>
<evidence type="ECO:0000313" key="3">
    <source>
        <dbReference type="EMBL" id="TPG11177.1"/>
    </source>
</evidence>
<feature type="chain" id="PRO_5030107390" evidence="2">
    <location>
        <begin position="24"/>
        <end position="219"/>
    </location>
</feature>
<keyword evidence="2" id="KW-0732">Signal</keyword>
<organism evidence="3 4">
    <name type="scientific">Rhodanobacter glycinis</name>
    <dbReference type="NCBI Taxonomy" id="582702"/>
    <lineage>
        <taxon>Bacteria</taxon>
        <taxon>Pseudomonadati</taxon>
        <taxon>Pseudomonadota</taxon>
        <taxon>Gammaproteobacteria</taxon>
        <taxon>Lysobacterales</taxon>
        <taxon>Rhodanobacteraceae</taxon>
        <taxon>Rhodanobacter</taxon>
    </lineage>
</organism>
<feature type="compositionally biased region" description="Low complexity" evidence="1">
    <location>
        <begin position="165"/>
        <end position="174"/>
    </location>
</feature>
<dbReference type="OrthoDB" id="5954315at2"/>
<evidence type="ECO:0000256" key="1">
    <source>
        <dbReference type="SAM" id="MobiDB-lite"/>
    </source>
</evidence>
<evidence type="ECO:0000313" key="4">
    <source>
        <dbReference type="Proteomes" id="UP000319486"/>
    </source>
</evidence>
<feature type="region of interest" description="Disordered" evidence="1">
    <location>
        <begin position="145"/>
        <end position="219"/>
    </location>
</feature>
<keyword evidence="4" id="KW-1185">Reference proteome</keyword>
<dbReference type="EMBL" id="RCZO01000001">
    <property type="protein sequence ID" value="TPG11177.1"/>
    <property type="molecule type" value="Genomic_DNA"/>
</dbReference>
<name>A0A502FGS7_9GAMM</name>
<accession>A0A502FGS7</accession>